<protein>
    <submittedName>
        <fullName evidence="1">Uncharacterized protein</fullName>
    </submittedName>
</protein>
<sequence>MIFKQCTFQIELFHIDYIFSRKFHLMIKFQIIDVAAKTYKAYTPSSSVNFKFFTNYRLGDNMKLKIFDFSEVVIYHEQEKKFIITRLNDYNEIEIHQASIDLIQQKLSQDISDSSILQIDSIQKECIEGGWQQKFQKLISVNVKNDHFIIVLIDRLLAYSVHSICGKSNEKANPLTQILFNPILVSYKPYISSYDEKNLYLFSKNGRYTNKNNLITINYKVIDCQNSEKPQKNSTFCFPSPIVAQSTETMLSYIQEVKIREKNIFKMKIYTEFQRKQFKQVIIFEIGQPVVIKSQKELRQQPEAGQIQIFGEKSAKIYIKIKI</sequence>
<reference evidence="1" key="1">
    <citation type="submission" date="2021-01" db="EMBL/GenBank/DDBJ databases">
        <authorList>
            <consortium name="Genoscope - CEA"/>
            <person name="William W."/>
        </authorList>
    </citation>
    <scope>NUCLEOTIDE SEQUENCE</scope>
</reference>
<organism evidence="1 2">
    <name type="scientific">Paramecium octaurelia</name>
    <dbReference type="NCBI Taxonomy" id="43137"/>
    <lineage>
        <taxon>Eukaryota</taxon>
        <taxon>Sar</taxon>
        <taxon>Alveolata</taxon>
        <taxon>Ciliophora</taxon>
        <taxon>Intramacronucleata</taxon>
        <taxon>Oligohymenophorea</taxon>
        <taxon>Peniculida</taxon>
        <taxon>Parameciidae</taxon>
        <taxon>Paramecium</taxon>
    </lineage>
</organism>
<comment type="caution">
    <text evidence="1">The sequence shown here is derived from an EMBL/GenBank/DDBJ whole genome shotgun (WGS) entry which is preliminary data.</text>
</comment>
<dbReference type="Proteomes" id="UP000683925">
    <property type="component" value="Unassembled WGS sequence"/>
</dbReference>
<dbReference type="OrthoDB" id="309220at2759"/>
<gene>
    <name evidence="1" type="ORF">POCTA_138.1.T0140105</name>
</gene>
<dbReference type="EMBL" id="CAJJDP010000014">
    <property type="protein sequence ID" value="CAD8142693.1"/>
    <property type="molecule type" value="Genomic_DNA"/>
</dbReference>
<dbReference type="AlphaFoldDB" id="A0A8S1SQE1"/>
<dbReference type="OMA" id="NDHFIIV"/>
<evidence type="ECO:0000313" key="2">
    <source>
        <dbReference type="Proteomes" id="UP000683925"/>
    </source>
</evidence>
<evidence type="ECO:0000313" key="1">
    <source>
        <dbReference type="EMBL" id="CAD8142693.1"/>
    </source>
</evidence>
<accession>A0A8S1SQE1</accession>
<name>A0A8S1SQE1_PAROT</name>
<keyword evidence="2" id="KW-1185">Reference proteome</keyword>
<proteinExistence type="predicted"/>